<evidence type="ECO:0000259" key="2">
    <source>
        <dbReference type="PROSITE" id="PS51084"/>
    </source>
</evidence>
<dbReference type="InterPro" id="IPR011146">
    <property type="entry name" value="HIT-like"/>
</dbReference>
<dbReference type="AlphaFoldDB" id="A0A1G2KZ91"/>
<evidence type="ECO:0000313" key="3">
    <source>
        <dbReference type="EMBL" id="OHA03832.1"/>
    </source>
</evidence>
<accession>A0A1G2KZ91</accession>
<protein>
    <submittedName>
        <fullName evidence="3">Diadenosine tetraphosphate hydrolase</fullName>
    </submittedName>
</protein>
<organism evidence="3 4">
    <name type="scientific">Candidatus Sungbacteria bacterium RIFCSPHIGHO2_02_FULL_52_23</name>
    <dbReference type="NCBI Taxonomy" id="1802274"/>
    <lineage>
        <taxon>Bacteria</taxon>
        <taxon>Candidatus Sungiibacteriota</taxon>
    </lineage>
</organism>
<proteinExistence type="predicted"/>
<dbReference type="Proteomes" id="UP000178510">
    <property type="component" value="Unassembled WGS sequence"/>
</dbReference>
<gene>
    <name evidence="3" type="ORF">A3J58_01810</name>
</gene>
<dbReference type="SUPFAM" id="SSF54197">
    <property type="entry name" value="HIT-like"/>
    <property type="match status" value="1"/>
</dbReference>
<evidence type="ECO:0000313" key="4">
    <source>
        <dbReference type="Proteomes" id="UP000178510"/>
    </source>
</evidence>
<evidence type="ECO:0000256" key="1">
    <source>
        <dbReference type="PROSITE-ProRule" id="PRU00464"/>
    </source>
</evidence>
<name>A0A1G2KZ91_9BACT</name>
<feature type="short sequence motif" description="Histidine triad motif" evidence="1">
    <location>
        <begin position="95"/>
        <end position="99"/>
    </location>
</feature>
<dbReference type="GO" id="GO:0016787">
    <property type="term" value="F:hydrolase activity"/>
    <property type="evidence" value="ECO:0007669"/>
    <property type="project" value="UniProtKB-KW"/>
</dbReference>
<dbReference type="EMBL" id="MHQM01000019">
    <property type="protein sequence ID" value="OHA03832.1"/>
    <property type="molecule type" value="Genomic_DNA"/>
</dbReference>
<dbReference type="InterPro" id="IPR036265">
    <property type="entry name" value="HIT-like_sf"/>
</dbReference>
<dbReference type="Pfam" id="PF01230">
    <property type="entry name" value="HIT"/>
    <property type="match status" value="1"/>
</dbReference>
<sequence>MSSCLICDRIALIESGDNPYFVKELATGYVVLGDHQFYRGYTLILFKRHVTELHVLDADVRRKFLDEMALVGKAVWRAFEPQKLNYEILGNTDPHLHAHIFPRIITDTDFSKPIWNTPEAIRKSEATRPTSEELGVLKETLLGALMHCLRSIPR</sequence>
<reference evidence="3 4" key="1">
    <citation type="journal article" date="2016" name="Nat. Commun.">
        <title>Thousands of microbial genomes shed light on interconnected biogeochemical processes in an aquifer system.</title>
        <authorList>
            <person name="Anantharaman K."/>
            <person name="Brown C.T."/>
            <person name="Hug L.A."/>
            <person name="Sharon I."/>
            <person name="Castelle C.J."/>
            <person name="Probst A.J."/>
            <person name="Thomas B.C."/>
            <person name="Singh A."/>
            <person name="Wilkins M.J."/>
            <person name="Karaoz U."/>
            <person name="Brodie E.L."/>
            <person name="Williams K.H."/>
            <person name="Hubbard S.S."/>
            <person name="Banfield J.F."/>
        </authorList>
    </citation>
    <scope>NUCLEOTIDE SEQUENCE [LARGE SCALE GENOMIC DNA]</scope>
</reference>
<dbReference type="PROSITE" id="PS51084">
    <property type="entry name" value="HIT_2"/>
    <property type="match status" value="1"/>
</dbReference>
<dbReference type="STRING" id="1802274.A3J58_01810"/>
<dbReference type="Gene3D" id="3.30.428.10">
    <property type="entry name" value="HIT-like"/>
    <property type="match status" value="1"/>
</dbReference>
<comment type="caution">
    <text evidence="3">The sequence shown here is derived from an EMBL/GenBank/DDBJ whole genome shotgun (WGS) entry which is preliminary data.</text>
</comment>
<feature type="domain" description="HIT" evidence="2">
    <location>
        <begin position="9"/>
        <end position="110"/>
    </location>
</feature>
<keyword evidence="3" id="KW-0378">Hydrolase</keyword>